<accession>A0ABT1ILH8</accession>
<name>A0ABT1ILH8_9PSEU</name>
<dbReference type="Gene3D" id="3.50.50.60">
    <property type="entry name" value="FAD/NAD(P)-binding domain"/>
    <property type="match status" value="1"/>
</dbReference>
<dbReference type="EMBL" id="JAMTCO010000017">
    <property type="protein sequence ID" value="MCP2273500.1"/>
    <property type="molecule type" value="Genomic_DNA"/>
</dbReference>
<evidence type="ECO:0000313" key="3">
    <source>
        <dbReference type="EMBL" id="MCP2273500.1"/>
    </source>
</evidence>
<protein>
    <submittedName>
        <fullName evidence="3">p-hydroxybenzoate 3-monooxygenase</fullName>
    </submittedName>
</protein>
<keyword evidence="4" id="KW-1185">Reference proteome</keyword>
<feature type="domain" description="FAD-binding" evidence="2">
    <location>
        <begin position="2"/>
        <end position="332"/>
    </location>
</feature>
<dbReference type="SUPFAM" id="SSF51905">
    <property type="entry name" value="FAD/NAD(P)-binding domain"/>
    <property type="match status" value="1"/>
</dbReference>
<sequence>MGAGPAGLLLGRLLHLAGIDSVIVEHRSRDYVQKRVRAGLLEQGTVELLREAGVAHRLDQLAAVHTGFELRFAEESVRIPFADLSGRSVWMYGQAEVVKDLIAAREGVAELHFDARDVVVDEAGGERPVLRYSLDGERVELRCDIVVGCDGYHGVTRSRMPGLRTYEHAYPFAWLGILVEAPPIAKELIYACHERGFSLYSMRSPTVSRLYLQVDPTDTLDQWPDDRVWAELHTRLGTDLGYGLNEGPILERGITSMRSFVAEPMSRGNVFLAGDAAHIVPPTAAKGLNLAVSDVRVLAEALADWFTTGDRKALDGYSERCLRRVWRAEEFSDWMTGLLHRFPDERNMQFRFREARLRYLAGSEAAMSSFSENYVGSAVA</sequence>
<comment type="caution">
    <text evidence="3">The sequence shown here is derived from an EMBL/GenBank/DDBJ whole genome shotgun (WGS) entry which is preliminary data.</text>
</comment>
<dbReference type="InterPro" id="IPR002938">
    <property type="entry name" value="FAD-bd"/>
</dbReference>
<dbReference type="SUPFAM" id="SSF54373">
    <property type="entry name" value="FAD-linked reductases, C-terminal domain"/>
    <property type="match status" value="1"/>
</dbReference>
<dbReference type="Pfam" id="PF01494">
    <property type="entry name" value="FAD_binding_3"/>
    <property type="match status" value="1"/>
</dbReference>
<reference evidence="3 4" key="1">
    <citation type="submission" date="2022-06" db="EMBL/GenBank/DDBJ databases">
        <title>Genomic Encyclopedia of Archaeal and Bacterial Type Strains, Phase II (KMG-II): from individual species to whole genera.</title>
        <authorList>
            <person name="Goeker M."/>
        </authorList>
    </citation>
    <scope>NUCLEOTIDE SEQUENCE [LARGE SCALE GENOMIC DNA]</scope>
    <source>
        <strain evidence="3 4">DSM 44255</strain>
    </source>
</reference>
<dbReference type="PANTHER" id="PTHR43476:SF5">
    <property type="entry name" value="FAD-DEPENDENT MONOOXYGENASE"/>
    <property type="match status" value="1"/>
</dbReference>
<dbReference type="PRINTS" id="PR00420">
    <property type="entry name" value="RNGMNOXGNASE"/>
</dbReference>
<evidence type="ECO:0000256" key="1">
    <source>
        <dbReference type="ARBA" id="ARBA00023002"/>
    </source>
</evidence>
<dbReference type="Proteomes" id="UP001205185">
    <property type="component" value="Unassembled WGS sequence"/>
</dbReference>
<proteinExistence type="predicted"/>
<gene>
    <name evidence="3" type="ORF">LV75_006030</name>
</gene>
<keyword evidence="1" id="KW-0560">Oxidoreductase</keyword>
<evidence type="ECO:0000259" key="2">
    <source>
        <dbReference type="Pfam" id="PF01494"/>
    </source>
</evidence>
<dbReference type="NCBIfam" id="NF006091">
    <property type="entry name" value="PRK08243.1"/>
    <property type="match status" value="1"/>
</dbReference>
<dbReference type="InterPro" id="IPR036188">
    <property type="entry name" value="FAD/NAD-bd_sf"/>
</dbReference>
<dbReference type="PANTHER" id="PTHR43476">
    <property type="entry name" value="3-(3-HYDROXY-PHENYL)PROPIONATE/3-HYDROXYCINNAMIC ACID HYDROXYLASE"/>
    <property type="match status" value="1"/>
</dbReference>
<dbReference type="Gene3D" id="3.30.9.10">
    <property type="entry name" value="D-Amino Acid Oxidase, subunit A, domain 2"/>
    <property type="match status" value="1"/>
</dbReference>
<evidence type="ECO:0000313" key="4">
    <source>
        <dbReference type="Proteomes" id="UP001205185"/>
    </source>
</evidence>
<organism evidence="3 4">
    <name type="scientific">Actinokineospora diospyrosa</name>
    <dbReference type="NCBI Taxonomy" id="103728"/>
    <lineage>
        <taxon>Bacteria</taxon>
        <taxon>Bacillati</taxon>
        <taxon>Actinomycetota</taxon>
        <taxon>Actinomycetes</taxon>
        <taxon>Pseudonocardiales</taxon>
        <taxon>Pseudonocardiaceae</taxon>
        <taxon>Actinokineospora</taxon>
    </lineage>
</organism>
<dbReference type="InterPro" id="IPR050631">
    <property type="entry name" value="PheA/TfdB_FAD_monoxygenase"/>
</dbReference>